<feature type="domain" description="DNA methylase N-4/N-6" evidence="10">
    <location>
        <begin position="36"/>
        <end position="257"/>
    </location>
</feature>
<evidence type="ECO:0000259" key="10">
    <source>
        <dbReference type="Pfam" id="PF01555"/>
    </source>
</evidence>
<evidence type="ECO:0000313" key="12">
    <source>
        <dbReference type="Proteomes" id="UP000530268"/>
    </source>
</evidence>
<keyword evidence="2 11" id="KW-0489">Methyltransferase</keyword>
<dbReference type="InterPro" id="IPR017985">
    <property type="entry name" value="MeTrfase_CN4_CS"/>
</dbReference>
<dbReference type="PRINTS" id="PR00508">
    <property type="entry name" value="S21N4MTFRASE"/>
</dbReference>
<evidence type="ECO:0000256" key="8">
    <source>
        <dbReference type="ARBA" id="ARBA00049120"/>
    </source>
</evidence>
<dbReference type="GO" id="GO:0032259">
    <property type="term" value="P:methylation"/>
    <property type="evidence" value="ECO:0007669"/>
    <property type="project" value="UniProtKB-KW"/>
</dbReference>
<dbReference type="InterPro" id="IPR001091">
    <property type="entry name" value="RM_Methyltransferase"/>
</dbReference>
<dbReference type="EC" id="2.1.1.-" evidence="9"/>
<dbReference type="EMBL" id="JACIEI010000032">
    <property type="protein sequence ID" value="MBB3996142.1"/>
    <property type="molecule type" value="Genomic_DNA"/>
</dbReference>
<dbReference type="GO" id="GO:0009307">
    <property type="term" value="P:DNA restriction-modification system"/>
    <property type="evidence" value="ECO:0007669"/>
    <property type="project" value="UniProtKB-KW"/>
</dbReference>
<dbReference type="Pfam" id="PF01555">
    <property type="entry name" value="N6_N4_Mtase"/>
    <property type="match status" value="1"/>
</dbReference>
<evidence type="ECO:0000256" key="3">
    <source>
        <dbReference type="ARBA" id="ARBA00022679"/>
    </source>
</evidence>
<dbReference type="RefSeq" id="WP_184568369.1">
    <property type="nucleotide sequence ID" value="NZ_JACIEI010000032.1"/>
</dbReference>
<keyword evidence="3 11" id="KW-0808">Transferase</keyword>
<evidence type="ECO:0000256" key="1">
    <source>
        <dbReference type="ARBA" id="ARBA00010203"/>
    </source>
</evidence>
<keyword evidence="5" id="KW-0680">Restriction system</keyword>
<evidence type="ECO:0000256" key="7">
    <source>
        <dbReference type="ARBA" id="ARBA00047942"/>
    </source>
</evidence>
<keyword evidence="6" id="KW-0238">DNA-binding</keyword>
<comment type="catalytic activity">
    <reaction evidence="7">
        <text>a 2'-deoxyadenosine in DNA + S-adenosyl-L-methionine = an N(6)-methyl-2'-deoxyadenosine in DNA + S-adenosyl-L-homocysteine + H(+)</text>
        <dbReference type="Rhea" id="RHEA:15197"/>
        <dbReference type="Rhea" id="RHEA-COMP:12418"/>
        <dbReference type="Rhea" id="RHEA-COMP:12419"/>
        <dbReference type="ChEBI" id="CHEBI:15378"/>
        <dbReference type="ChEBI" id="CHEBI:57856"/>
        <dbReference type="ChEBI" id="CHEBI:59789"/>
        <dbReference type="ChEBI" id="CHEBI:90615"/>
        <dbReference type="ChEBI" id="CHEBI:90616"/>
        <dbReference type="EC" id="2.1.1.72"/>
    </reaction>
</comment>
<evidence type="ECO:0000256" key="9">
    <source>
        <dbReference type="RuleBase" id="RU362026"/>
    </source>
</evidence>
<proteinExistence type="inferred from homology"/>
<comment type="catalytic activity">
    <reaction evidence="8">
        <text>a 2'-deoxycytidine in DNA + S-adenosyl-L-methionine = an N(4)-methyl-2'-deoxycytidine in DNA + S-adenosyl-L-homocysteine + H(+)</text>
        <dbReference type="Rhea" id="RHEA:16857"/>
        <dbReference type="Rhea" id="RHEA-COMP:11369"/>
        <dbReference type="Rhea" id="RHEA-COMP:13674"/>
        <dbReference type="ChEBI" id="CHEBI:15378"/>
        <dbReference type="ChEBI" id="CHEBI:57856"/>
        <dbReference type="ChEBI" id="CHEBI:59789"/>
        <dbReference type="ChEBI" id="CHEBI:85452"/>
        <dbReference type="ChEBI" id="CHEBI:137933"/>
        <dbReference type="EC" id="2.1.1.113"/>
    </reaction>
</comment>
<gene>
    <name evidence="11" type="ORF">GGR95_003810</name>
</gene>
<dbReference type="SUPFAM" id="SSF53335">
    <property type="entry name" value="S-adenosyl-L-methionine-dependent methyltransferases"/>
    <property type="match status" value="1"/>
</dbReference>
<dbReference type="Gene3D" id="3.40.50.150">
    <property type="entry name" value="Vaccinia Virus protein VP39"/>
    <property type="match status" value="1"/>
</dbReference>
<dbReference type="GO" id="GO:0003677">
    <property type="term" value="F:DNA binding"/>
    <property type="evidence" value="ECO:0007669"/>
    <property type="project" value="UniProtKB-KW"/>
</dbReference>
<comment type="similarity">
    <text evidence="1">Belongs to the N(4)/N(6)-methyltransferase family. N(4) subfamily.</text>
</comment>
<dbReference type="InterPro" id="IPR029063">
    <property type="entry name" value="SAM-dependent_MTases_sf"/>
</dbReference>
<reference evidence="11 12" key="1">
    <citation type="submission" date="2020-08" db="EMBL/GenBank/DDBJ databases">
        <title>Genomic Encyclopedia of Type Strains, Phase IV (KMG-IV): sequencing the most valuable type-strain genomes for metagenomic binning, comparative biology and taxonomic classification.</title>
        <authorList>
            <person name="Goeker M."/>
        </authorList>
    </citation>
    <scope>NUCLEOTIDE SEQUENCE [LARGE SCALE GENOMIC DNA]</scope>
    <source>
        <strain evidence="11 12">DSM 102234</strain>
    </source>
</reference>
<dbReference type="InterPro" id="IPR002941">
    <property type="entry name" value="DNA_methylase_N4/N6"/>
</dbReference>
<organism evidence="11 12">
    <name type="scientific">Sulfitobacter undariae</name>
    <dbReference type="NCBI Taxonomy" id="1563671"/>
    <lineage>
        <taxon>Bacteria</taxon>
        <taxon>Pseudomonadati</taxon>
        <taxon>Pseudomonadota</taxon>
        <taxon>Alphaproteobacteria</taxon>
        <taxon>Rhodobacterales</taxon>
        <taxon>Roseobacteraceae</taxon>
        <taxon>Sulfitobacter</taxon>
    </lineage>
</organism>
<dbReference type="GO" id="GO:0009007">
    <property type="term" value="F:site-specific DNA-methyltransferase (adenine-specific) activity"/>
    <property type="evidence" value="ECO:0007669"/>
    <property type="project" value="UniProtKB-EC"/>
</dbReference>
<evidence type="ECO:0000256" key="6">
    <source>
        <dbReference type="ARBA" id="ARBA00023125"/>
    </source>
</evidence>
<sequence>MNAQEKVIRLDRDANAVLKAQSNLKFMRGLEDGSMDLIVTSPPYNIGKSYENRSSLDQYVKDQAQVISECVRLLSPTGSLCWQVGNHVKNGEIFPLDMVLYHLFKDHGLKLRNRIIWHFEHGLHCKNRLSGRYETILWFTKSDEYTFNLNPIRVPSKYPNKKYYKGPKAGQLSGNPLGKNPGDMWVFPNVKNNHVEKTIHPCQFPVELVERLVLSLTNEGDTVFDPYMGVGSTVVGALMHNREGYGCDISKEYVDVAWERVHALRAGTLKTRPMNKPVYDPTQKNGGH</sequence>
<keyword evidence="4" id="KW-0949">S-adenosyl-L-methionine</keyword>
<dbReference type="GO" id="GO:0008170">
    <property type="term" value="F:N-methyltransferase activity"/>
    <property type="evidence" value="ECO:0007669"/>
    <property type="project" value="InterPro"/>
</dbReference>
<protein>
    <recommendedName>
        <fullName evidence="9">Methyltransferase</fullName>
        <ecNumber evidence="9">2.1.1.-</ecNumber>
    </recommendedName>
</protein>
<dbReference type="AlphaFoldDB" id="A0A7W6E7G7"/>
<evidence type="ECO:0000313" key="11">
    <source>
        <dbReference type="EMBL" id="MBB3996142.1"/>
    </source>
</evidence>
<dbReference type="GO" id="GO:0015667">
    <property type="term" value="F:site-specific DNA-methyltransferase (cytosine-N4-specific) activity"/>
    <property type="evidence" value="ECO:0007669"/>
    <property type="project" value="UniProtKB-EC"/>
</dbReference>
<evidence type="ECO:0000256" key="2">
    <source>
        <dbReference type="ARBA" id="ARBA00022603"/>
    </source>
</evidence>
<comment type="caution">
    <text evidence="11">The sequence shown here is derived from an EMBL/GenBank/DDBJ whole genome shotgun (WGS) entry which is preliminary data.</text>
</comment>
<keyword evidence="12" id="KW-1185">Reference proteome</keyword>
<evidence type="ECO:0000256" key="4">
    <source>
        <dbReference type="ARBA" id="ARBA00022691"/>
    </source>
</evidence>
<accession>A0A7W6E7G7</accession>
<dbReference type="PROSITE" id="PS00093">
    <property type="entry name" value="N4_MTASE"/>
    <property type="match status" value="1"/>
</dbReference>
<dbReference type="Proteomes" id="UP000530268">
    <property type="component" value="Unassembled WGS sequence"/>
</dbReference>
<name>A0A7W6E7G7_9RHOB</name>
<evidence type="ECO:0000256" key="5">
    <source>
        <dbReference type="ARBA" id="ARBA00022747"/>
    </source>
</evidence>